<comment type="caution">
    <text evidence="2">The sequence shown here is derived from an EMBL/GenBank/DDBJ whole genome shotgun (WGS) entry which is preliminary data.</text>
</comment>
<feature type="transmembrane region" description="Helical" evidence="1">
    <location>
        <begin position="166"/>
        <end position="187"/>
    </location>
</feature>
<accession>X1C4P9</accession>
<gene>
    <name evidence="2" type="ORF">S01H4_49795</name>
</gene>
<protein>
    <submittedName>
        <fullName evidence="2">Uncharacterized protein</fullName>
    </submittedName>
</protein>
<evidence type="ECO:0000313" key="2">
    <source>
        <dbReference type="EMBL" id="GAH02342.1"/>
    </source>
</evidence>
<keyword evidence="1" id="KW-1133">Transmembrane helix</keyword>
<reference evidence="2" key="1">
    <citation type="journal article" date="2014" name="Front. Microbiol.">
        <title>High frequency of phylogenetically diverse reductive dehalogenase-homologous genes in deep subseafloor sedimentary metagenomes.</title>
        <authorList>
            <person name="Kawai M."/>
            <person name="Futagami T."/>
            <person name="Toyoda A."/>
            <person name="Takaki Y."/>
            <person name="Nishi S."/>
            <person name="Hori S."/>
            <person name="Arai W."/>
            <person name="Tsubouchi T."/>
            <person name="Morono Y."/>
            <person name="Uchiyama I."/>
            <person name="Ito T."/>
            <person name="Fujiyama A."/>
            <person name="Inagaki F."/>
            <person name="Takami H."/>
        </authorList>
    </citation>
    <scope>NUCLEOTIDE SEQUENCE</scope>
    <source>
        <strain evidence="2">Expedition CK06-06</strain>
    </source>
</reference>
<keyword evidence="1" id="KW-0472">Membrane</keyword>
<dbReference type="EMBL" id="BART01028202">
    <property type="protein sequence ID" value="GAH02342.1"/>
    <property type="molecule type" value="Genomic_DNA"/>
</dbReference>
<feature type="non-terminal residue" evidence="2">
    <location>
        <position position="271"/>
    </location>
</feature>
<name>X1C4P9_9ZZZZ</name>
<evidence type="ECO:0000256" key="1">
    <source>
        <dbReference type="SAM" id="Phobius"/>
    </source>
</evidence>
<dbReference type="AlphaFoldDB" id="X1C4P9"/>
<sequence>MNDTISPQISPLNFAHSLAANESAASIIGNDHLKSERSYFRSKACSSFIGCNPLVATANLLLAINQHLKALTACDSIEQLQTDLAHEMQAFVSRAIYFSSCRQEPATVDIVQRSLQPSFNLPSTNIATVPTPHAHKAYFITAILTQLAQLKTTMQSRPRIAKPHKFAIYTTAIIAILAFSGFCGVKLTRSINNINHTAQTAYALSLLKQKAPNQAAAFTATKLLVQQFNTAANFWPHKTIKLNLAQLKSETLPTTSIQTQPVIATPMATNN</sequence>
<organism evidence="2">
    <name type="scientific">marine sediment metagenome</name>
    <dbReference type="NCBI Taxonomy" id="412755"/>
    <lineage>
        <taxon>unclassified sequences</taxon>
        <taxon>metagenomes</taxon>
        <taxon>ecological metagenomes</taxon>
    </lineage>
</organism>
<proteinExistence type="predicted"/>
<keyword evidence="1" id="KW-0812">Transmembrane</keyword>